<name>A0A450X4F3_9GAMM</name>
<protein>
    <submittedName>
        <fullName evidence="2">Uncharacterized protein</fullName>
    </submittedName>
</protein>
<reference evidence="2" key="1">
    <citation type="submission" date="2019-02" db="EMBL/GenBank/DDBJ databases">
        <authorList>
            <person name="Gruber-Vodicka R. H."/>
            <person name="Seah K. B. B."/>
        </authorList>
    </citation>
    <scope>NUCLEOTIDE SEQUENCE</scope>
    <source>
        <strain evidence="2">BECK_BY7</strain>
    </source>
</reference>
<organism evidence="2">
    <name type="scientific">Candidatus Kentrum sp. LFY</name>
    <dbReference type="NCBI Taxonomy" id="2126342"/>
    <lineage>
        <taxon>Bacteria</taxon>
        <taxon>Pseudomonadati</taxon>
        <taxon>Pseudomonadota</taxon>
        <taxon>Gammaproteobacteria</taxon>
        <taxon>Candidatus Kentrum</taxon>
    </lineage>
</organism>
<dbReference type="EMBL" id="CAADFN010000168">
    <property type="protein sequence ID" value="VFK24121.1"/>
    <property type="molecule type" value="Genomic_DNA"/>
</dbReference>
<evidence type="ECO:0000313" key="1">
    <source>
        <dbReference type="EMBL" id="VFK24121.1"/>
    </source>
</evidence>
<dbReference type="AlphaFoldDB" id="A0A450X4F3"/>
<proteinExistence type="predicted"/>
<evidence type="ECO:0000313" key="2">
    <source>
        <dbReference type="EMBL" id="VFK24155.1"/>
    </source>
</evidence>
<gene>
    <name evidence="1" type="ORF">BECKLFY1418C_GA0070996_11682</name>
    <name evidence="2" type="ORF">BECKLFY1418C_GA0070996_11692</name>
</gene>
<accession>A0A450X4F3</accession>
<dbReference type="EMBL" id="CAADFN010000169">
    <property type="protein sequence ID" value="VFK24155.1"/>
    <property type="molecule type" value="Genomic_DNA"/>
</dbReference>
<sequence>MRYSFVYFPLSFTDASGFAKTDFALLTLIMLCRFEAKLR</sequence>